<accession>A0A182QCP4</accession>
<dbReference type="EMBL" id="AXCN02002360">
    <property type="status" value="NOT_ANNOTATED_CDS"/>
    <property type="molecule type" value="Genomic_DNA"/>
</dbReference>
<sequence>MQTRLPIAKRSSLRPFKEAKVGVAKLPEPSGFADVETADTEKTLLRELVETLRQQLASSQKENKLLDRAMEKMLAELDERNGMIVGLKEELNRHDKEVAERAVEMERLRKELATEKA</sequence>
<reference evidence="2" key="2">
    <citation type="submission" date="2020-05" db="UniProtKB">
        <authorList>
            <consortium name="EnsemblMetazoa"/>
        </authorList>
    </citation>
    <scope>IDENTIFICATION</scope>
    <source>
        <strain evidence="2">FAR1</strain>
    </source>
</reference>
<evidence type="ECO:0000313" key="2">
    <source>
        <dbReference type="EnsemblMetazoa" id="AFAF007527-PA"/>
    </source>
</evidence>
<dbReference type="Proteomes" id="UP000075886">
    <property type="component" value="Unassembled WGS sequence"/>
</dbReference>
<protein>
    <submittedName>
        <fullName evidence="2">Uncharacterized protein</fullName>
    </submittedName>
</protein>
<dbReference type="VEuPathDB" id="VectorBase:AFAF007527"/>
<organism evidence="2 3">
    <name type="scientific">Anopheles farauti</name>
    <dbReference type="NCBI Taxonomy" id="69004"/>
    <lineage>
        <taxon>Eukaryota</taxon>
        <taxon>Metazoa</taxon>
        <taxon>Ecdysozoa</taxon>
        <taxon>Arthropoda</taxon>
        <taxon>Hexapoda</taxon>
        <taxon>Insecta</taxon>
        <taxon>Pterygota</taxon>
        <taxon>Neoptera</taxon>
        <taxon>Endopterygota</taxon>
        <taxon>Diptera</taxon>
        <taxon>Nematocera</taxon>
        <taxon>Culicoidea</taxon>
        <taxon>Culicidae</taxon>
        <taxon>Anophelinae</taxon>
        <taxon>Anopheles</taxon>
    </lineage>
</organism>
<name>A0A182QCP4_9DIPT</name>
<evidence type="ECO:0000256" key="1">
    <source>
        <dbReference type="SAM" id="Coils"/>
    </source>
</evidence>
<keyword evidence="1" id="KW-0175">Coiled coil</keyword>
<dbReference type="EnsemblMetazoa" id="AFAF007527-RA">
    <property type="protein sequence ID" value="AFAF007527-PA"/>
    <property type="gene ID" value="AFAF007527"/>
</dbReference>
<reference evidence="3" key="1">
    <citation type="submission" date="2014-01" db="EMBL/GenBank/DDBJ databases">
        <title>The Genome Sequence of Anopheles farauti FAR1 (V2).</title>
        <authorList>
            <consortium name="The Broad Institute Genomics Platform"/>
            <person name="Neafsey D.E."/>
            <person name="Besansky N."/>
            <person name="Howell P."/>
            <person name="Walton C."/>
            <person name="Young S.K."/>
            <person name="Zeng Q."/>
            <person name="Gargeya S."/>
            <person name="Fitzgerald M."/>
            <person name="Haas B."/>
            <person name="Abouelleil A."/>
            <person name="Allen A.W."/>
            <person name="Alvarado L."/>
            <person name="Arachchi H.M."/>
            <person name="Berlin A.M."/>
            <person name="Chapman S.B."/>
            <person name="Gainer-Dewar J."/>
            <person name="Goldberg J."/>
            <person name="Griggs A."/>
            <person name="Gujja S."/>
            <person name="Hansen M."/>
            <person name="Howarth C."/>
            <person name="Imamovic A."/>
            <person name="Ireland A."/>
            <person name="Larimer J."/>
            <person name="McCowan C."/>
            <person name="Murphy C."/>
            <person name="Pearson M."/>
            <person name="Poon T.W."/>
            <person name="Priest M."/>
            <person name="Roberts A."/>
            <person name="Saif S."/>
            <person name="Shea T."/>
            <person name="Sisk P."/>
            <person name="Sykes S."/>
            <person name="Wortman J."/>
            <person name="Nusbaum C."/>
            <person name="Birren B."/>
        </authorList>
    </citation>
    <scope>NUCLEOTIDE SEQUENCE [LARGE SCALE GENOMIC DNA]</scope>
    <source>
        <strain evidence="3">FAR1</strain>
    </source>
</reference>
<feature type="coiled-coil region" evidence="1">
    <location>
        <begin position="35"/>
        <end position="111"/>
    </location>
</feature>
<keyword evidence="3" id="KW-1185">Reference proteome</keyword>
<dbReference type="AlphaFoldDB" id="A0A182QCP4"/>
<proteinExistence type="predicted"/>
<evidence type="ECO:0000313" key="3">
    <source>
        <dbReference type="Proteomes" id="UP000075886"/>
    </source>
</evidence>